<protein>
    <submittedName>
        <fullName evidence="1">Uncharacterized protein</fullName>
    </submittedName>
</protein>
<dbReference type="EMBL" id="CP002360">
    <property type="protein sequence ID" value="AEE97878.1"/>
    <property type="molecule type" value="Genomic_DNA"/>
</dbReference>
<reference evidence="1 2" key="2">
    <citation type="journal article" date="2011" name="Stand. Genomic Sci.">
        <title>Complete genome sequence of Mahella australiensis type strain (50-1 BON).</title>
        <authorList>
            <person name="Sikorski J."/>
            <person name="Teshima H."/>
            <person name="Nolan M."/>
            <person name="Lucas S."/>
            <person name="Hammon N."/>
            <person name="Deshpande S."/>
            <person name="Cheng J.F."/>
            <person name="Pitluck S."/>
            <person name="Liolios K."/>
            <person name="Pagani I."/>
            <person name="Ivanova N."/>
            <person name="Huntemann M."/>
            <person name="Mavromatis K."/>
            <person name="Ovchinikova G."/>
            <person name="Pati A."/>
            <person name="Tapia R."/>
            <person name="Han C."/>
            <person name="Goodwin L."/>
            <person name="Chen A."/>
            <person name="Palaniappan K."/>
            <person name="Land M."/>
            <person name="Hauser L."/>
            <person name="Ngatchou-Djao O.D."/>
            <person name="Rohde M."/>
            <person name="Pukall R."/>
            <person name="Spring S."/>
            <person name="Abt B."/>
            <person name="Goker M."/>
            <person name="Detter J.C."/>
            <person name="Woyke T."/>
            <person name="Bristow J."/>
            <person name="Markowitz V."/>
            <person name="Hugenholtz P."/>
            <person name="Eisen J.A."/>
            <person name="Kyrpides N.C."/>
            <person name="Klenk H.P."/>
            <person name="Lapidus A."/>
        </authorList>
    </citation>
    <scope>NUCLEOTIDE SEQUENCE [LARGE SCALE GENOMIC DNA]</scope>
    <source>
        <strain evidence="2">DSM 15567 / CIP 107919 / 50-1 BON</strain>
    </source>
</reference>
<name>F3ZZ96_MAHA5</name>
<evidence type="ECO:0000313" key="2">
    <source>
        <dbReference type="Proteomes" id="UP000008457"/>
    </source>
</evidence>
<dbReference type="OrthoDB" id="1739520at2"/>
<sequence>MNSAEQSKIIIKENKQGISLETPRFSLSYGQAADADIGNRRLISFNILSALKGGDHDVILEVDSSLLNAPRQHRADIALDFVRAVRSAGIDFRYDKNAEKTSFFSQLFRIGDTGSSFRHRVLTYVPKGIWNSETFVNILPTQGIRYYIVPPNAQSSKLLDDMRQGYILDDEKLDIFDLIVFDCCIFGQMGIYTKHLSLDDIKGRLKNIL</sequence>
<accession>F3ZZ96</accession>
<reference evidence="2" key="1">
    <citation type="submission" date="2010-11" db="EMBL/GenBank/DDBJ databases">
        <title>The complete genome of Mahella australiensis DSM 15567.</title>
        <authorList>
            <consortium name="US DOE Joint Genome Institute (JGI-PGF)"/>
            <person name="Lucas S."/>
            <person name="Copeland A."/>
            <person name="Lapidus A."/>
            <person name="Bruce D."/>
            <person name="Goodwin L."/>
            <person name="Pitluck S."/>
            <person name="Kyrpides N."/>
            <person name="Mavromatis K."/>
            <person name="Pagani I."/>
            <person name="Ivanova N."/>
            <person name="Teshima H."/>
            <person name="Brettin T."/>
            <person name="Detter J.C."/>
            <person name="Han C."/>
            <person name="Tapia R."/>
            <person name="Land M."/>
            <person name="Hauser L."/>
            <person name="Markowitz V."/>
            <person name="Cheng J.-F."/>
            <person name="Hugenholtz P."/>
            <person name="Woyke T."/>
            <person name="Wu D."/>
            <person name="Spring S."/>
            <person name="Pukall R."/>
            <person name="Steenblock K."/>
            <person name="Schneider S."/>
            <person name="Klenk H.-P."/>
            <person name="Eisen J.A."/>
        </authorList>
    </citation>
    <scope>NUCLEOTIDE SEQUENCE [LARGE SCALE GENOMIC DNA]</scope>
    <source>
        <strain evidence="2">DSM 15567 / CIP 107919 / 50-1 BON</strain>
    </source>
</reference>
<dbReference type="HOGENOM" id="CLU_1400391_0_0_9"/>
<keyword evidence="2" id="KW-1185">Reference proteome</keyword>
<dbReference type="AlphaFoldDB" id="F3ZZ96"/>
<proteinExistence type="predicted"/>
<dbReference type="RefSeq" id="WP_013782301.1">
    <property type="nucleotide sequence ID" value="NC_015520.1"/>
</dbReference>
<dbReference type="KEGG" id="mas:Mahau_2742"/>
<evidence type="ECO:0000313" key="1">
    <source>
        <dbReference type="EMBL" id="AEE97878.1"/>
    </source>
</evidence>
<dbReference type="eggNOG" id="ENOG5033PZU">
    <property type="taxonomic scope" value="Bacteria"/>
</dbReference>
<dbReference type="STRING" id="697281.Mahau_2742"/>
<dbReference type="Proteomes" id="UP000008457">
    <property type="component" value="Chromosome"/>
</dbReference>
<organism evidence="1 2">
    <name type="scientific">Mahella australiensis (strain DSM 15567 / CIP 107919 / 50-1 BON)</name>
    <dbReference type="NCBI Taxonomy" id="697281"/>
    <lineage>
        <taxon>Bacteria</taxon>
        <taxon>Bacillati</taxon>
        <taxon>Bacillota</taxon>
        <taxon>Clostridia</taxon>
        <taxon>Thermoanaerobacterales</taxon>
        <taxon>Thermoanaerobacterales Family IV. Incertae Sedis</taxon>
        <taxon>Mahella</taxon>
    </lineage>
</organism>
<gene>
    <name evidence="1" type="ordered locus">Mahau_2742</name>
</gene>